<accession>A0A0A9AZB9</accession>
<feature type="transmembrane region" description="Helical" evidence="1">
    <location>
        <begin position="7"/>
        <end position="29"/>
    </location>
</feature>
<dbReference type="EMBL" id="GBRH01243635">
    <property type="protein sequence ID" value="JAD54260.1"/>
    <property type="molecule type" value="Transcribed_RNA"/>
</dbReference>
<evidence type="ECO:0000313" key="2">
    <source>
        <dbReference type="EMBL" id="JAD54260.1"/>
    </source>
</evidence>
<reference evidence="2" key="2">
    <citation type="journal article" date="2015" name="Data Brief">
        <title>Shoot transcriptome of the giant reed, Arundo donax.</title>
        <authorList>
            <person name="Barrero R.A."/>
            <person name="Guerrero F.D."/>
            <person name="Moolhuijzen P."/>
            <person name="Goolsby J.A."/>
            <person name="Tidwell J."/>
            <person name="Bellgard S.E."/>
            <person name="Bellgard M.I."/>
        </authorList>
    </citation>
    <scope>NUCLEOTIDE SEQUENCE</scope>
    <source>
        <tissue evidence="2">Shoot tissue taken approximately 20 cm above the soil surface</tissue>
    </source>
</reference>
<keyword evidence="1" id="KW-0812">Transmembrane</keyword>
<sequence length="53" mass="5864">MEENCGSATYLISGSAFLIVIVSSCYFFFLEISWTMLVFPIANPSEFSCLNGL</sequence>
<keyword evidence="1" id="KW-0472">Membrane</keyword>
<name>A0A0A9AZB9_ARUDO</name>
<proteinExistence type="predicted"/>
<evidence type="ECO:0000256" key="1">
    <source>
        <dbReference type="SAM" id="Phobius"/>
    </source>
</evidence>
<protein>
    <submittedName>
        <fullName evidence="2">Uncharacterized protein</fullName>
    </submittedName>
</protein>
<reference evidence="2" key="1">
    <citation type="submission" date="2014-09" db="EMBL/GenBank/DDBJ databases">
        <authorList>
            <person name="Magalhaes I.L.F."/>
            <person name="Oliveira U."/>
            <person name="Santos F.R."/>
            <person name="Vidigal T.H.D.A."/>
            <person name="Brescovit A.D."/>
            <person name="Santos A.J."/>
        </authorList>
    </citation>
    <scope>NUCLEOTIDE SEQUENCE</scope>
    <source>
        <tissue evidence="2">Shoot tissue taken approximately 20 cm above the soil surface</tissue>
    </source>
</reference>
<dbReference type="AlphaFoldDB" id="A0A0A9AZB9"/>
<keyword evidence="1" id="KW-1133">Transmembrane helix</keyword>
<organism evidence="2">
    <name type="scientific">Arundo donax</name>
    <name type="common">Giant reed</name>
    <name type="synonym">Donax arundinaceus</name>
    <dbReference type="NCBI Taxonomy" id="35708"/>
    <lineage>
        <taxon>Eukaryota</taxon>
        <taxon>Viridiplantae</taxon>
        <taxon>Streptophyta</taxon>
        <taxon>Embryophyta</taxon>
        <taxon>Tracheophyta</taxon>
        <taxon>Spermatophyta</taxon>
        <taxon>Magnoliopsida</taxon>
        <taxon>Liliopsida</taxon>
        <taxon>Poales</taxon>
        <taxon>Poaceae</taxon>
        <taxon>PACMAD clade</taxon>
        <taxon>Arundinoideae</taxon>
        <taxon>Arundineae</taxon>
        <taxon>Arundo</taxon>
    </lineage>
</organism>